<dbReference type="Pfam" id="PF13560">
    <property type="entry name" value="HTH_31"/>
    <property type="match status" value="1"/>
</dbReference>
<dbReference type="AlphaFoldDB" id="A0A660CBD8"/>
<feature type="region of interest" description="Disordered" evidence="1">
    <location>
        <begin position="321"/>
        <end position="342"/>
    </location>
</feature>
<gene>
    <name evidence="3" type="ORF">JD82_02741</name>
</gene>
<comment type="caution">
    <text evidence="3">The sequence shown here is derived from an EMBL/GenBank/DDBJ whole genome shotgun (WGS) entry which is preliminary data.</text>
</comment>
<dbReference type="Proteomes" id="UP000317303">
    <property type="component" value="Unassembled WGS sequence"/>
</dbReference>
<protein>
    <submittedName>
        <fullName evidence="3">Helix-turn-helix protein</fullName>
    </submittedName>
</protein>
<dbReference type="InterPro" id="IPR010982">
    <property type="entry name" value="Lambda_DNA-bd_dom_sf"/>
</dbReference>
<evidence type="ECO:0000259" key="2">
    <source>
        <dbReference type="PROSITE" id="PS50943"/>
    </source>
</evidence>
<dbReference type="InterPro" id="IPR027417">
    <property type="entry name" value="P-loop_NTPase"/>
</dbReference>
<dbReference type="SUPFAM" id="SSF47413">
    <property type="entry name" value="lambda repressor-like DNA-binding domains"/>
    <property type="match status" value="1"/>
</dbReference>
<feature type="domain" description="HTH cro/C1-type" evidence="2">
    <location>
        <begin position="9"/>
        <end position="63"/>
    </location>
</feature>
<organism evidence="3 4">
    <name type="scientific">Prauserella rugosa</name>
    <dbReference type="NCBI Taxonomy" id="43354"/>
    <lineage>
        <taxon>Bacteria</taxon>
        <taxon>Bacillati</taxon>
        <taxon>Actinomycetota</taxon>
        <taxon>Actinomycetes</taxon>
        <taxon>Pseudonocardiales</taxon>
        <taxon>Pseudonocardiaceae</taxon>
        <taxon>Prauserella</taxon>
    </lineage>
</organism>
<dbReference type="Gene3D" id="1.10.260.40">
    <property type="entry name" value="lambda repressor-like DNA-binding domains"/>
    <property type="match status" value="1"/>
</dbReference>
<evidence type="ECO:0000313" key="3">
    <source>
        <dbReference type="EMBL" id="TWH20890.1"/>
    </source>
</evidence>
<evidence type="ECO:0000313" key="4">
    <source>
        <dbReference type="Proteomes" id="UP000317303"/>
    </source>
</evidence>
<proteinExistence type="predicted"/>
<sequence length="342" mass="36091">MDNVIGSALRQARSAQGMSLRQLARAVHFSPGYLSKVENGAKIPSVELAVACDRVLGISPPIADLAKRLPRRRRPVAHPDTVVPAQLPHAPSGFFGRDTELSALTEWARAEPRGPELRCRVLTGDPDAGKTALAVYFGHSSADVFPDGQLYLDLRGSTAGPLSVQAAHVRLLRGVGVGTGSIPEDPDEALAMYRSLTAGRRLLVVLDDAADADQVRPLLPGGGTCAVLVTSRHRMPDLVVRDGAAEMRIGPVPDTATRDALCAGLGTARVAAEPAATSALIAALDGAPLAIRTAVARLRDEPSRTITGYLAALLAGRAAESPTLRTRAHRRPEIRRPRTLTG</sequence>
<name>A0A660CBD8_9PSEU</name>
<dbReference type="PANTHER" id="PTHR47691">
    <property type="entry name" value="REGULATOR-RELATED"/>
    <property type="match status" value="1"/>
</dbReference>
<keyword evidence="4" id="KW-1185">Reference proteome</keyword>
<evidence type="ECO:0000256" key="1">
    <source>
        <dbReference type="SAM" id="MobiDB-lite"/>
    </source>
</evidence>
<dbReference type="InterPro" id="IPR001387">
    <property type="entry name" value="Cro/C1-type_HTH"/>
</dbReference>
<accession>A0A660CBD8</accession>
<dbReference type="EMBL" id="VLJV01000001">
    <property type="protein sequence ID" value="TWH20890.1"/>
    <property type="molecule type" value="Genomic_DNA"/>
</dbReference>
<dbReference type="PROSITE" id="PS50943">
    <property type="entry name" value="HTH_CROC1"/>
    <property type="match status" value="1"/>
</dbReference>
<dbReference type="GO" id="GO:0003677">
    <property type="term" value="F:DNA binding"/>
    <property type="evidence" value="ECO:0007669"/>
    <property type="project" value="InterPro"/>
</dbReference>
<dbReference type="Gene3D" id="3.40.50.300">
    <property type="entry name" value="P-loop containing nucleotide triphosphate hydrolases"/>
    <property type="match status" value="1"/>
</dbReference>
<dbReference type="CDD" id="cd00093">
    <property type="entry name" value="HTH_XRE"/>
    <property type="match status" value="1"/>
</dbReference>
<dbReference type="SUPFAM" id="SSF52540">
    <property type="entry name" value="P-loop containing nucleoside triphosphate hydrolases"/>
    <property type="match status" value="1"/>
</dbReference>
<dbReference type="PANTHER" id="PTHR47691:SF3">
    <property type="entry name" value="HTH-TYPE TRANSCRIPTIONAL REGULATOR RV0890C-RELATED"/>
    <property type="match status" value="1"/>
</dbReference>
<dbReference type="SMART" id="SM00530">
    <property type="entry name" value="HTH_XRE"/>
    <property type="match status" value="1"/>
</dbReference>
<reference evidence="3 4" key="1">
    <citation type="submission" date="2019-07" db="EMBL/GenBank/DDBJ databases">
        <title>R&amp;d 2014.</title>
        <authorList>
            <person name="Klenk H.-P."/>
        </authorList>
    </citation>
    <scope>NUCLEOTIDE SEQUENCE [LARGE SCALE GENOMIC DNA]</scope>
    <source>
        <strain evidence="3 4">DSM 43194</strain>
    </source>
</reference>